<accession>A0A8J6R4X1</accession>
<evidence type="ECO:0000256" key="1">
    <source>
        <dbReference type="ARBA" id="ARBA00022729"/>
    </source>
</evidence>
<dbReference type="RefSeq" id="WP_191153976.1">
    <property type="nucleotide sequence ID" value="NZ_JACWUN010000003.1"/>
</dbReference>
<dbReference type="AlphaFoldDB" id="A0A8J6R4X1"/>
<keyword evidence="1" id="KW-0732">Signal</keyword>
<dbReference type="InterPro" id="IPR016047">
    <property type="entry name" value="M23ase_b-sheet_dom"/>
</dbReference>
<dbReference type="EMBL" id="JACWUN010000003">
    <property type="protein sequence ID" value="MBD1399699.1"/>
    <property type="molecule type" value="Genomic_DNA"/>
</dbReference>
<evidence type="ECO:0000313" key="3">
    <source>
        <dbReference type="EMBL" id="MBD1399699.1"/>
    </source>
</evidence>
<comment type="caution">
    <text evidence="3">The sequence shown here is derived from an EMBL/GenBank/DDBJ whole genome shotgun (WGS) entry which is preliminary data.</text>
</comment>
<sequence length="434" mass="48202">MKSFKKLLLVVVLIALIIAAIAYFRDTAPPQVALTPASGPVSPATPLNLLVGDEGTGLKEVDVYLVQGELRVLLSRQEFPAPREQETIELSLEGLRLREGAFTIEVTATDQAIYRLGKGNTAQEVVELIYDSRPPAISVISRAHNFTRGGAGLVTYSLDEPVKRTGIVFGEHFFPAFQQSSGRYVSAVTFPYYLDPKEFVPRIVAVDLADNERQAGIYYRANNQQFRQRQINISDSFLDMTLPEFTHQVPKFDTPLETFLYINQQIRKENRAAVAALAAETAGEPLWEGVFLRQPRAAPLALFADHRTYLYKDKEIDRTVHLGYDLASIAQDDIVAANTGKVVFSDFLGIYGLCIVIDHGIGIQTLYAHLSQSQVEVGQQVRRGDVIGRSGVTGLAGGDHLHFEVLVNGIPVQPIEWWDANWQHNNIDSKLQVE</sequence>
<keyword evidence="4" id="KW-1185">Reference proteome</keyword>
<name>A0A8J6R4X1_9BACT</name>
<protein>
    <submittedName>
        <fullName evidence="3">M23 family metallopeptidase</fullName>
    </submittedName>
</protein>
<evidence type="ECO:0000313" key="4">
    <source>
        <dbReference type="Proteomes" id="UP000632828"/>
    </source>
</evidence>
<reference evidence="3" key="1">
    <citation type="submission" date="2020-09" db="EMBL/GenBank/DDBJ databases">
        <title>Pelobacter alkaliphilus sp. nov., a novel anaerobic arsenate-reducing bacterium from terrestrial mud volcano.</title>
        <authorList>
            <person name="Khomyakova M.A."/>
            <person name="Merkel A.Y."/>
            <person name="Slobodkin A.I."/>
        </authorList>
    </citation>
    <scope>NUCLEOTIDE SEQUENCE</scope>
    <source>
        <strain evidence="3">M08fum</strain>
    </source>
</reference>
<dbReference type="Proteomes" id="UP000632828">
    <property type="component" value="Unassembled WGS sequence"/>
</dbReference>
<dbReference type="Pfam" id="PF01551">
    <property type="entry name" value="Peptidase_M23"/>
    <property type="match status" value="1"/>
</dbReference>
<feature type="domain" description="M23ase beta-sheet core" evidence="2">
    <location>
        <begin position="320"/>
        <end position="414"/>
    </location>
</feature>
<dbReference type="Gene3D" id="2.70.70.10">
    <property type="entry name" value="Glucose Permease (Domain IIA)"/>
    <property type="match status" value="1"/>
</dbReference>
<gene>
    <name evidence="3" type="ORF">ICT70_03355</name>
</gene>
<dbReference type="CDD" id="cd12797">
    <property type="entry name" value="M23_peptidase"/>
    <property type="match status" value="1"/>
</dbReference>
<dbReference type="InterPro" id="IPR050570">
    <property type="entry name" value="Cell_wall_metabolism_enzyme"/>
</dbReference>
<dbReference type="SUPFAM" id="SSF51261">
    <property type="entry name" value="Duplicated hybrid motif"/>
    <property type="match status" value="1"/>
</dbReference>
<proteinExistence type="predicted"/>
<dbReference type="PANTHER" id="PTHR21666">
    <property type="entry name" value="PEPTIDASE-RELATED"/>
    <property type="match status" value="1"/>
</dbReference>
<organism evidence="3 4">
    <name type="scientific">Pelovirga terrestris</name>
    <dbReference type="NCBI Taxonomy" id="2771352"/>
    <lineage>
        <taxon>Bacteria</taxon>
        <taxon>Pseudomonadati</taxon>
        <taxon>Thermodesulfobacteriota</taxon>
        <taxon>Desulfuromonadia</taxon>
        <taxon>Geobacterales</taxon>
        <taxon>Geobacteraceae</taxon>
        <taxon>Pelovirga</taxon>
    </lineage>
</organism>
<dbReference type="PANTHER" id="PTHR21666:SF289">
    <property type="entry name" value="L-ALA--D-GLU ENDOPEPTIDASE"/>
    <property type="match status" value="1"/>
</dbReference>
<evidence type="ECO:0000259" key="2">
    <source>
        <dbReference type="Pfam" id="PF01551"/>
    </source>
</evidence>
<dbReference type="InterPro" id="IPR011055">
    <property type="entry name" value="Dup_hybrid_motif"/>
</dbReference>
<dbReference type="GO" id="GO:0004222">
    <property type="term" value="F:metalloendopeptidase activity"/>
    <property type="evidence" value="ECO:0007669"/>
    <property type="project" value="TreeGrafter"/>
</dbReference>